<organism evidence="9 12">
    <name type="scientific">Microcaecilia unicolor</name>
    <dbReference type="NCBI Taxonomy" id="1415580"/>
    <lineage>
        <taxon>Eukaryota</taxon>
        <taxon>Metazoa</taxon>
        <taxon>Chordata</taxon>
        <taxon>Craniata</taxon>
        <taxon>Vertebrata</taxon>
        <taxon>Euteleostomi</taxon>
        <taxon>Amphibia</taxon>
        <taxon>Gymnophiona</taxon>
        <taxon>Siphonopidae</taxon>
        <taxon>Microcaecilia</taxon>
    </lineage>
</organism>
<dbReference type="GeneID" id="115471207"/>
<dbReference type="Pfam" id="PF15378">
    <property type="entry name" value="DUF4605"/>
    <property type="match status" value="1"/>
</dbReference>
<dbReference type="InterPro" id="IPR052502">
    <property type="entry name" value="FAM241_domain"/>
</dbReference>
<dbReference type="AlphaFoldDB" id="A0A6P7YCK3"/>
<dbReference type="InterPro" id="IPR027953">
    <property type="entry name" value="DUF4605"/>
</dbReference>
<dbReference type="OrthoDB" id="10060343at2759"/>
<protein>
    <submittedName>
        <fullName evidence="10 11">Uncharacterized protein FAM241B</fullName>
    </submittedName>
</protein>
<evidence type="ECO:0000313" key="9">
    <source>
        <dbReference type="Proteomes" id="UP000515156"/>
    </source>
</evidence>
<keyword evidence="4 7" id="KW-1133">Transmembrane helix</keyword>
<evidence type="ECO:0000259" key="8">
    <source>
        <dbReference type="Pfam" id="PF15378"/>
    </source>
</evidence>
<evidence type="ECO:0000256" key="2">
    <source>
        <dbReference type="ARBA" id="ARBA00006165"/>
    </source>
</evidence>
<evidence type="ECO:0000313" key="11">
    <source>
        <dbReference type="RefSeq" id="XP_030060769.1"/>
    </source>
</evidence>
<comment type="subcellular location">
    <subcellularLocation>
        <location evidence="1">Membrane</location>
        <topology evidence="1">Single-pass membrane protein</topology>
    </subcellularLocation>
</comment>
<dbReference type="GO" id="GO:0016020">
    <property type="term" value="C:membrane"/>
    <property type="evidence" value="ECO:0007669"/>
    <property type="project" value="UniProtKB-SubCell"/>
</dbReference>
<dbReference type="RefSeq" id="XP_030060769.1">
    <property type="nucleotide sequence ID" value="XM_030204909.1"/>
</dbReference>
<name>A0A6P7YCK3_9AMPH</name>
<dbReference type="PANTHER" id="PTHR33690:SF2">
    <property type="entry name" value="PROTEIN FAM241B"/>
    <property type="match status" value="1"/>
</dbReference>
<evidence type="ECO:0000313" key="10">
    <source>
        <dbReference type="RefSeq" id="XP_030060767.1"/>
    </source>
</evidence>
<keyword evidence="9" id="KW-1185">Reference proteome</keyword>
<feature type="domain" description="DUF4605" evidence="8">
    <location>
        <begin position="57"/>
        <end position="115"/>
    </location>
</feature>
<sequence>MVWILANGDIVQNDDPRVRAAQYRDNTPRQVIYNTAQNVGAPPQQPQEPGARPEGRSPFSELNQQLVNMGFPRWNFGNQVVEPVMSIVLLFLIMIMGVRGLLLVGLIYVISHLSQR</sequence>
<gene>
    <name evidence="10 11 12" type="primary">FAM241B</name>
</gene>
<dbReference type="KEGG" id="muo:115471207"/>
<evidence type="ECO:0000256" key="5">
    <source>
        <dbReference type="ARBA" id="ARBA00023136"/>
    </source>
</evidence>
<feature type="transmembrane region" description="Helical" evidence="7">
    <location>
        <begin position="84"/>
        <end position="110"/>
    </location>
</feature>
<evidence type="ECO:0000256" key="3">
    <source>
        <dbReference type="ARBA" id="ARBA00022692"/>
    </source>
</evidence>
<evidence type="ECO:0000256" key="4">
    <source>
        <dbReference type="ARBA" id="ARBA00022989"/>
    </source>
</evidence>
<dbReference type="PANTHER" id="PTHR33690">
    <property type="entry name" value="DUF4605 DOMAIN-CONTAINING PROTEIN"/>
    <property type="match status" value="1"/>
</dbReference>
<reference evidence="10 11" key="1">
    <citation type="submission" date="2025-04" db="UniProtKB">
        <authorList>
            <consortium name="RefSeq"/>
        </authorList>
    </citation>
    <scope>IDENTIFICATION</scope>
</reference>
<evidence type="ECO:0000256" key="1">
    <source>
        <dbReference type="ARBA" id="ARBA00004167"/>
    </source>
</evidence>
<dbReference type="RefSeq" id="XP_030060767.1">
    <property type="nucleotide sequence ID" value="XM_030204907.1"/>
</dbReference>
<feature type="region of interest" description="Disordered" evidence="6">
    <location>
        <begin position="36"/>
        <end position="58"/>
    </location>
</feature>
<comment type="similarity">
    <text evidence="2">Belongs to the FAM241 family.</text>
</comment>
<evidence type="ECO:0000313" key="12">
    <source>
        <dbReference type="RefSeq" id="XP_030060770.1"/>
    </source>
</evidence>
<dbReference type="RefSeq" id="XP_030060770.1">
    <property type="nucleotide sequence ID" value="XM_030204910.1"/>
</dbReference>
<proteinExistence type="inferred from homology"/>
<keyword evidence="5 7" id="KW-0472">Membrane</keyword>
<keyword evidence="3 7" id="KW-0812">Transmembrane</keyword>
<evidence type="ECO:0000256" key="7">
    <source>
        <dbReference type="SAM" id="Phobius"/>
    </source>
</evidence>
<accession>A0A6P7YCK3</accession>
<dbReference type="CTD" id="219738"/>
<evidence type="ECO:0000256" key="6">
    <source>
        <dbReference type="SAM" id="MobiDB-lite"/>
    </source>
</evidence>
<dbReference type="Proteomes" id="UP000515156">
    <property type="component" value="Chromosome 5"/>
</dbReference>